<keyword evidence="4" id="KW-0732">Signal</keyword>
<dbReference type="PROSITE" id="PS51257">
    <property type="entry name" value="PROKAR_LIPOPROTEIN"/>
    <property type="match status" value="1"/>
</dbReference>
<comment type="function">
    <text evidence="2">Counteracts the endogenous Pycsar antiviral defense system. Phosphodiesterase that enables metal-dependent hydrolysis of host cyclic nucleotide Pycsar defense signals such as cCMP and cUMP.</text>
</comment>
<proteinExistence type="predicted"/>
<dbReference type="SMART" id="SM00849">
    <property type="entry name" value="Lactamase_B"/>
    <property type="match status" value="1"/>
</dbReference>
<evidence type="ECO:0000256" key="2">
    <source>
        <dbReference type="ARBA" id="ARBA00034301"/>
    </source>
</evidence>
<dbReference type="HOGENOM" id="CLU_010363_0_3_9"/>
<evidence type="ECO:0000259" key="5">
    <source>
        <dbReference type="SMART" id="SM00849"/>
    </source>
</evidence>
<comment type="catalytic activity">
    <reaction evidence="3">
        <text>3',5'-cyclic UMP + H2O = UMP + H(+)</text>
        <dbReference type="Rhea" id="RHEA:70575"/>
        <dbReference type="ChEBI" id="CHEBI:15377"/>
        <dbReference type="ChEBI" id="CHEBI:15378"/>
        <dbReference type="ChEBI" id="CHEBI:57865"/>
        <dbReference type="ChEBI" id="CHEBI:184387"/>
    </reaction>
    <physiologicalReaction direction="left-to-right" evidence="3">
        <dbReference type="Rhea" id="RHEA:70576"/>
    </physiologicalReaction>
</comment>
<feature type="signal peptide" evidence="4">
    <location>
        <begin position="1"/>
        <end position="30"/>
    </location>
</feature>
<reference evidence="6 7" key="1">
    <citation type="submission" date="2013-08" db="EMBL/GenBank/DDBJ databases">
        <authorList>
            <person name="Weinstock G."/>
            <person name="Sodergren E."/>
            <person name="Wylie T."/>
            <person name="Fulton L."/>
            <person name="Fulton R."/>
            <person name="Fronick C."/>
            <person name="O'Laughlin M."/>
            <person name="Godfrey J."/>
            <person name="Miner T."/>
            <person name="Herter B."/>
            <person name="Appelbaum E."/>
            <person name="Cordes M."/>
            <person name="Lek S."/>
            <person name="Wollam A."/>
            <person name="Pepin K.H."/>
            <person name="Palsikar V.B."/>
            <person name="Mitreva M."/>
            <person name="Wilson R.K."/>
        </authorList>
    </citation>
    <scope>NUCLEOTIDE SEQUENCE [LARGE SCALE GENOMIC DNA]</scope>
    <source>
        <strain evidence="6 7">ATCC 12856</strain>
    </source>
</reference>
<dbReference type="PANTHER" id="PTHR30619">
    <property type="entry name" value="DNA INTERNALIZATION/COMPETENCE PROTEIN COMEC/REC2"/>
    <property type="match status" value="1"/>
</dbReference>
<dbReference type="EMBL" id="AWSJ01000287">
    <property type="protein sequence ID" value="ERI07213.1"/>
    <property type="molecule type" value="Genomic_DNA"/>
</dbReference>
<dbReference type="RefSeq" id="WP_021624100.1">
    <property type="nucleotide sequence ID" value="NZ_KE952892.1"/>
</dbReference>
<evidence type="ECO:0000256" key="3">
    <source>
        <dbReference type="ARBA" id="ARBA00048505"/>
    </source>
</evidence>
<dbReference type="InterPro" id="IPR035681">
    <property type="entry name" value="ComA-like_MBL"/>
</dbReference>
<feature type="domain" description="Metallo-beta-lactamase" evidence="5">
    <location>
        <begin position="54"/>
        <end position="250"/>
    </location>
</feature>
<dbReference type="GeneID" id="92841186"/>
<dbReference type="CDD" id="cd07731">
    <property type="entry name" value="ComA-like_MBL-fold"/>
    <property type="match status" value="1"/>
</dbReference>
<evidence type="ECO:0000256" key="1">
    <source>
        <dbReference type="ARBA" id="ARBA00034221"/>
    </source>
</evidence>
<dbReference type="InterPro" id="IPR001279">
    <property type="entry name" value="Metallo-B-lactamas"/>
</dbReference>
<evidence type="ECO:0000313" key="6">
    <source>
        <dbReference type="EMBL" id="ERI07213.1"/>
    </source>
</evidence>
<dbReference type="PATRIC" id="fig|649747.3.peg.4215"/>
<keyword evidence="7" id="KW-1185">Reference proteome</keyword>
<evidence type="ECO:0000313" key="7">
    <source>
        <dbReference type="Proteomes" id="UP000016511"/>
    </source>
</evidence>
<dbReference type="InterPro" id="IPR036866">
    <property type="entry name" value="RibonucZ/Hydroxyglut_hydro"/>
</dbReference>
<comment type="caution">
    <text evidence="6">The sequence shown here is derived from an EMBL/GenBank/DDBJ whole genome shotgun (WGS) entry which is preliminary data.</text>
</comment>
<dbReference type="Gene3D" id="3.60.15.10">
    <property type="entry name" value="Ribonuclease Z/Hydroxyacylglutathione hydrolase-like"/>
    <property type="match status" value="1"/>
</dbReference>
<dbReference type="Proteomes" id="UP000016511">
    <property type="component" value="Unassembled WGS sequence"/>
</dbReference>
<protein>
    <submittedName>
        <fullName evidence="6">Metallo-beta-lactamase domain protein</fullName>
    </submittedName>
</protein>
<accession>U1WY81</accession>
<comment type="catalytic activity">
    <reaction evidence="1">
        <text>3',5'-cyclic CMP + H2O = CMP + H(+)</text>
        <dbReference type="Rhea" id="RHEA:72675"/>
        <dbReference type="ChEBI" id="CHEBI:15377"/>
        <dbReference type="ChEBI" id="CHEBI:15378"/>
        <dbReference type="ChEBI" id="CHEBI:58003"/>
        <dbReference type="ChEBI" id="CHEBI:60377"/>
    </reaction>
    <physiologicalReaction direction="left-to-right" evidence="1">
        <dbReference type="Rhea" id="RHEA:72676"/>
    </physiologicalReaction>
</comment>
<gene>
    <name evidence="6" type="ORF">HMPREF0083_04684</name>
</gene>
<organism evidence="6 7">
    <name type="scientific">Aneurinibacillus aneurinilyticus ATCC 12856</name>
    <dbReference type="NCBI Taxonomy" id="649747"/>
    <lineage>
        <taxon>Bacteria</taxon>
        <taxon>Bacillati</taxon>
        <taxon>Bacillota</taxon>
        <taxon>Bacilli</taxon>
        <taxon>Bacillales</taxon>
        <taxon>Paenibacillaceae</taxon>
        <taxon>Aneurinibacillus group</taxon>
        <taxon>Aneurinibacillus</taxon>
    </lineage>
</organism>
<dbReference type="STRING" id="649747.HMPREF0083_04684"/>
<dbReference type="PANTHER" id="PTHR30619:SF7">
    <property type="entry name" value="BETA-LACTAMASE DOMAIN PROTEIN"/>
    <property type="match status" value="1"/>
</dbReference>
<sequence>MKKWRGILSKLFIIVSLIGMLTGCNTIADATITSKPAQAVSHGKMTVKYIDVGQGDATLIVSPEGKNVLIDAGDKSHGETVTKSLQKEGVKQIDYFVLTHPDSDHIGGATHVIDTLPIKSIVMPLKSSSTETYFGVLLAIKEKNIPIIHGEKGMSLDIGKSVKAQILSPGPKVSYIDTNDWSIVLKVTYGKQKFLFTGDAAKKAENDMLASGQDLSANVYKAGHHGSKTSSSTKFLKAVRPEIVVISVGANNKYHHPNIETLQHIHQVGVKKIYRTDDRGTVTATTDGNTIEWKSEK</sequence>
<dbReference type="Pfam" id="PF00753">
    <property type="entry name" value="Lactamase_B"/>
    <property type="match status" value="1"/>
</dbReference>
<name>U1WY81_ANEAE</name>
<dbReference type="eggNOG" id="COG2333">
    <property type="taxonomic scope" value="Bacteria"/>
</dbReference>
<dbReference type="AlphaFoldDB" id="U1WY81"/>
<dbReference type="SUPFAM" id="SSF56281">
    <property type="entry name" value="Metallo-hydrolase/oxidoreductase"/>
    <property type="match status" value="1"/>
</dbReference>
<evidence type="ECO:0000256" key="4">
    <source>
        <dbReference type="SAM" id="SignalP"/>
    </source>
</evidence>
<dbReference type="InterPro" id="IPR052159">
    <property type="entry name" value="Competence_DNA_uptake"/>
</dbReference>
<feature type="chain" id="PRO_5004622003" evidence="4">
    <location>
        <begin position="31"/>
        <end position="297"/>
    </location>
</feature>